<evidence type="ECO:0000256" key="2">
    <source>
        <dbReference type="ARBA" id="ARBA00009840"/>
    </source>
</evidence>
<dbReference type="PANTHER" id="PTHR30563">
    <property type="entry name" value="DNA RECOMBINATION PROTEIN RMUC"/>
    <property type="match status" value="1"/>
</dbReference>
<keyword evidence="4" id="KW-0233">DNA recombination</keyword>
<organism evidence="7 8">
    <name type="scientific">Oligosphaera ethanolica</name>
    <dbReference type="NCBI Taxonomy" id="760260"/>
    <lineage>
        <taxon>Bacteria</taxon>
        <taxon>Pseudomonadati</taxon>
        <taxon>Lentisphaerota</taxon>
        <taxon>Oligosphaeria</taxon>
        <taxon>Oligosphaerales</taxon>
        <taxon>Oligosphaeraceae</taxon>
        <taxon>Oligosphaera</taxon>
    </lineage>
</organism>
<dbReference type="Proteomes" id="UP001238163">
    <property type="component" value="Unassembled WGS sequence"/>
</dbReference>
<evidence type="ECO:0000256" key="3">
    <source>
        <dbReference type="ARBA" id="ARBA00023054"/>
    </source>
</evidence>
<feature type="compositionally biased region" description="Acidic residues" evidence="5">
    <location>
        <begin position="508"/>
        <end position="520"/>
    </location>
</feature>
<name>A0AAE3VJB0_9BACT</name>
<sequence length="542" mass="61797">MTTWIFTGLIVLALLVIIWQWYKRQELRLLTAERQRQLDAVQAQHQQELAAQELLWQERRDGWQRDLQHTRDSAMAEQQALRQQHDEQLRQQETLWQERQQSWEAHKKQLVDQHAKECLARQREADAQAQAQREAAEALQKHFAASKAEQEQHFAAKIAALKDEFKALSEQILHERATAMVNLSREQIGAILTPLNENIGRFRTAVDLARDKGIEMNASLKSSLDDMFRVTQNVGQDASKLAAALRGNSKIQGDWGEMVLEDILLRSGLQARVHFNTQETIRDNAGAPVRHDDSDRLLRPDVIVRYPDKKAVVIDSKVSLTAYLDYMNAEPDSDEARAALERHLRSVRQHVDELARKNYPQYLPADCNAVDYVIMFMPNEASYHLAMCSEPSLWQRAFEKRVLLVSPVNLMALLYMIRIAWTRAEQERNQQDIIAAAQILLDRAMSFYDDFAEVGKCIENTHKAYDAACKRLRGDGRTQSMLNAGKKIEKLGVRLKKQRSIPAALLADSDDDDNNDDDAEKLEQGSDSADAENVAPGAEDNG</sequence>
<comment type="caution">
    <text evidence="7">The sequence shown here is derived from an EMBL/GenBank/DDBJ whole genome shotgun (WGS) entry which is preliminary data.</text>
</comment>
<dbReference type="AlphaFoldDB" id="A0AAE3VJB0"/>
<dbReference type="Pfam" id="PF02646">
    <property type="entry name" value="RmuC"/>
    <property type="match status" value="1"/>
</dbReference>
<comment type="similarity">
    <text evidence="2">Belongs to the RmuC family.</text>
</comment>
<keyword evidence="6" id="KW-0812">Transmembrane</keyword>
<gene>
    <name evidence="7" type="ORF">J3R75_003616</name>
</gene>
<keyword evidence="6" id="KW-0472">Membrane</keyword>
<reference evidence="7" key="1">
    <citation type="submission" date="2023-07" db="EMBL/GenBank/DDBJ databases">
        <title>Genomic Encyclopedia of Type Strains, Phase IV (KMG-IV): sequencing the most valuable type-strain genomes for metagenomic binning, comparative biology and taxonomic classification.</title>
        <authorList>
            <person name="Goeker M."/>
        </authorList>
    </citation>
    <scope>NUCLEOTIDE SEQUENCE</scope>
    <source>
        <strain evidence="7">DSM 24202</strain>
    </source>
</reference>
<dbReference type="GO" id="GO:0006310">
    <property type="term" value="P:DNA recombination"/>
    <property type="evidence" value="ECO:0007669"/>
    <property type="project" value="UniProtKB-KW"/>
</dbReference>
<keyword evidence="3" id="KW-0175">Coiled coil</keyword>
<protein>
    <submittedName>
        <fullName evidence="7">DNA recombination protein RmuC</fullName>
    </submittedName>
</protein>
<evidence type="ECO:0000256" key="6">
    <source>
        <dbReference type="SAM" id="Phobius"/>
    </source>
</evidence>
<evidence type="ECO:0000256" key="5">
    <source>
        <dbReference type="SAM" id="MobiDB-lite"/>
    </source>
</evidence>
<feature type="region of interest" description="Disordered" evidence="5">
    <location>
        <begin position="504"/>
        <end position="542"/>
    </location>
</feature>
<dbReference type="EMBL" id="JAUSVL010000001">
    <property type="protein sequence ID" value="MDQ0291509.1"/>
    <property type="molecule type" value="Genomic_DNA"/>
</dbReference>
<dbReference type="InterPro" id="IPR003798">
    <property type="entry name" value="DNA_recombination_RmuC"/>
</dbReference>
<feature type="transmembrane region" description="Helical" evidence="6">
    <location>
        <begin position="6"/>
        <end position="22"/>
    </location>
</feature>
<proteinExistence type="inferred from homology"/>
<accession>A0AAE3VJB0</accession>
<evidence type="ECO:0000313" key="7">
    <source>
        <dbReference type="EMBL" id="MDQ0291509.1"/>
    </source>
</evidence>
<evidence type="ECO:0000256" key="1">
    <source>
        <dbReference type="ARBA" id="ARBA00003416"/>
    </source>
</evidence>
<dbReference type="PANTHER" id="PTHR30563:SF0">
    <property type="entry name" value="DNA RECOMBINATION PROTEIN RMUC"/>
    <property type="match status" value="1"/>
</dbReference>
<evidence type="ECO:0000313" key="8">
    <source>
        <dbReference type="Proteomes" id="UP001238163"/>
    </source>
</evidence>
<evidence type="ECO:0000256" key="4">
    <source>
        <dbReference type="ARBA" id="ARBA00023172"/>
    </source>
</evidence>
<comment type="function">
    <text evidence="1">Involved in DNA recombination.</text>
</comment>
<keyword evidence="6" id="KW-1133">Transmembrane helix</keyword>
<dbReference type="RefSeq" id="WP_307264399.1">
    <property type="nucleotide sequence ID" value="NZ_JAUSVL010000001.1"/>
</dbReference>
<keyword evidence="8" id="KW-1185">Reference proteome</keyword>